<dbReference type="STRING" id="6210.W6UUE4"/>
<organism evidence="20 21">
    <name type="scientific">Echinococcus granulosus</name>
    <name type="common">Hydatid tapeworm</name>
    <dbReference type="NCBI Taxonomy" id="6210"/>
    <lineage>
        <taxon>Eukaryota</taxon>
        <taxon>Metazoa</taxon>
        <taxon>Spiralia</taxon>
        <taxon>Lophotrochozoa</taxon>
        <taxon>Platyhelminthes</taxon>
        <taxon>Cestoda</taxon>
        <taxon>Eucestoda</taxon>
        <taxon>Cyclophyllidea</taxon>
        <taxon>Taeniidae</taxon>
        <taxon>Echinococcus</taxon>
        <taxon>Echinococcus granulosus group</taxon>
    </lineage>
</organism>
<dbReference type="Pfam" id="PF21974">
    <property type="entry name" value="SPN1_m3Gcap_bd"/>
    <property type="match status" value="2"/>
</dbReference>
<dbReference type="Proteomes" id="UP000019149">
    <property type="component" value="Unassembled WGS sequence"/>
</dbReference>
<evidence type="ECO:0000259" key="19">
    <source>
        <dbReference type="Pfam" id="PF21974"/>
    </source>
</evidence>
<feature type="domain" description="Snurportin-1 m3G cap-binding" evidence="19">
    <location>
        <begin position="106"/>
        <end position="183"/>
    </location>
</feature>
<dbReference type="KEGG" id="egl:EGR_03240"/>
<dbReference type="CTD" id="36338955"/>
<keyword evidence="16" id="KW-0407">Ion channel</keyword>
<keyword evidence="11 18" id="KW-1133">Transmembrane helix</keyword>
<keyword evidence="15" id="KW-0539">Nucleus</keyword>
<evidence type="ECO:0000256" key="18">
    <source>
        <dbReference type="SAM" id="Phobius"/>
    </source>
</evidence>
<proteinExistence type="inferred from homology"/>
<dbReference type="InterPro" id="IPR017336">
    <property type="entry name" value="Snurportin-1"/>
</dbReference>
<comment type="similarity">
    <text evidence="5">Belongs to the snurportin family.</text>
</comment>
<dbReference type="GO" id="GO:0061015">
    <property type="term" value="P:snRNA import into nucleus"/>
    <property type="evidence" value="ECO:0007669"/>
    <property type="project" value="InterPro"/>
</dbReference>
<dbReference type="PANTHER" id="PTHR13403:SF6">
    <property type="entry name" value="SNURPORTIN-1"/>
    <property type="match status" value="1"/>
</dbReference>
<evidence type="ECO:0000256" key="8">
    <source>
        <dbReference type="ARBA" id="ARBA00022490"/>
    </source>
</evidence>
<keyword evidence="21" id="KW-1185">Reference proteome</keyword>
<feature type="region of interest" description="Disordered" evidence="17">
    <location>
        <begin position="67"/>
        <end position="98"/>
    </location>
</feature>
<feature type="transmembrane region" description="Helical" evidence="18">
    <location>
        <begin position="413"/>
        <end position="436"/>
    </location>
</feature>
<evidence type="ECO:0000256" key="11">
    <source>
        <dbReference type="ARBA" id="ARBA00022989"/>
    </source>
</evidence>
<evidence type="ECO:0000256" key="10">
    <source>
        <dbReference type="ARBA" id="ARBA00022884"/>
    </source>
</evidence>
<evidence type="ECO:0000256" key="17">
    <source>
        <dbReference type="SAM" id="MobiDB-lite"/>
    </source>
</evidence>
<gene>
    <name evidence="20" type="ORF">EGR_03240</name>
</gene>
<comment type="function">
    <text evidence="1">Functions as an U snRNP-specific nuclear import adapter. Involved in the trimethylguanosine (m3G)-cap-dependent nuclear import of U snRNPs. Binds specifically to the terminal m3G-cap U snRNAs.</text>
</comment>
<dbReference type="GeneID" id="36338955"/>
<accession>W6UUE4</accession>
<dbReference type="PANTHER" id="PTHR13403">
    <property type="entry name" value="SNURPORTIN1 RNUT1 PROTEIN RNA, U TRANSPORTER 1"/>
    <property type="match status" value="1"/>
</dbReference>
<sequence length="601" mass="69520">MDEEASIDVLSFELSTMSGVEKVSTSVKETSDCPRFLLYKNAGYAIDQERRWRAELANCRRRKKRRAKFDDSRGLSDPEPTKGSLRFGKPGSGSKKRQWNKQQSYLMLAEWFLFMPSNFETEYLFKFCPKGRHVYVTAAKGQTNVYSRTGLCLATMLTRLPGGGLGQSSSQMHRYETTLDCIMLGIPSATMTHEADRSIIDAPVSLPNGNIIFMVLDLVCFKSTSYVQLRFHERCEWLESFHREQIEAYEPNDIARFEVVPAYSCDSETLSSIFSSPPPFELDGILFYHGDVSYRTGPTPLVGWLKPYMLPEWFPSVSVHPSYLSDMAPDYKDYLSDIQRYKEATQMYSNLGGRESNHGINVSMIMLIPDGPVNLGDRRTYARRDAIASRGAHYSAFDQFVGTFCTGLLIKTVYIVCLTTLTISLIIECILINLVILPYLHESYFEEATCYLHYIEPDMPMLRCENKCSKDRSQFPCLKVHALYEWENRNHSAKLFDTIGTHENYKKYGCVTSTCYRRPEDNKYVVELFRMRLLSRAKFRCFVSGKYRSREALLKKFHRPQTIFHSAFWPTLVFFVSFVLLLVTLFFHRYRSWKHHSVLLE</sequence>
<keyword evidence="14" id="KW-0325">Glycoprotein</keyword>
<keyword evidence="9 18" id="KW-0812">Transmembrane</keyword>
<keyword evidence="12" id="KW-0406">Ion transport</keyword>
<dbReference type="RefSeq" id="XP_024353163.1">
    <property type="nucleotide sequence ID" value="XM_024492489.1"/>
</dbReference>
<evidence type="ECO:0000313" key="20">
    <source>
        <dbReference type="EMBL" id="EUB61967.1"/>
    </source>
</evidence>
<evidence type="ECO:0000256" key="1">
    <source>
        <dbReference type="ARBA" id="ARBA00003975"/>
    </source>
</evidence>
<evidence type="ECO:0000256" key="12">
    <source>
        <dbReference type="ARBA" id="ARBA00023065"/>
    </source>
</evidence>
<dbReference type="GO" id="GO:0016020">
    <property type="term" value="C:membrane"/>
    <property type="evidence" value="ECO:0007669"/>
    <property type="project" value="UniProtKB-SubCell"/>
</dbReference>
<evidence type="ECO:0000256" key="14">
    <source>
        <dbReference type="ARBA" id="ARBA00023180"/>
    </source>
</evidence>
<evidence type="ECO:0000256" key="9">
    <source>
        <dbReference type="ARBA" id="ARBA00022692"/>
    </source>
</evidence>
<dbReference type="InterPro" id="IPR047857">
    <property type="entry name" value="Snurportin1_C"/>
</dbReference>
<dbReference type="GO" id="GO:0015269">
    <property type="term" value="F:calcium-activated potassium channel activity"/>
    <property type="evidence" value="ECO:0007669"/>
    <property type="project" value="InterPro"/>
</dbReference>
<dbReference type="Pfam" id="PF03185">
    <property type="entry name" value="CaKB"/>
    <property type="match status" value="1"/>
</dbReference>
<evidence type="ECO:0000256" key="16">
    <source>
        <dbReference type="ARBA" id="ARBA00023303"/>
    </source>
</evidence>
<evidence type="ECO:0000256" key="7">
    <source>
        <dbReference type="ARBA" id="ARBA00022448"/>
    </source>
</evidence>
<keyword evidence="13 18" id="KW-0472">Membrane</keyword>
<evidence type="ECO:0000256" key="4">
    <source>
        <dbReference type="ARBA" id="ARBA00004496"/>
    </source>
</evidence>
<protein>
    <recommendedName>
        <fullName evidence="6">Snurportin-1</fullName>
    </recommendedName>
</protein>
<evidence type="ECO:0000256" key="5">
    <source>
        <dbReference type="ARBA" id="ARBA00007540"/>
    </source>
</evidence>
<evidence type="ECO:0000256" key="6">
    <source>
        <dbReference type="ARBA" id="ARBA00016034"/>
    </source>
</evidence>
<feature type="transmembrane region" description="Helical" evidence="18">
    <location>
        <begin position="563"/>
        <end position="587"/>
    </location>
</feature>
<feature type="compositionally biased region" description="Basic and acidic residues" evidence="17">
    <location>
        <begin position="68"/>
        <end position="80"/>
    </location>
</feature>
<dbReference type="GO" id="GO:0005737">
    <property type="term" value="C:cytoplasm"/>
    <property type="evidence" value="ECO:0007669"/>
    <property type="project" value="UniProtKB-SubCell"/>
</dbReference>
<keyword evidence="8" id="KW-0963">Cytoplasm</keyword>
<keyword evidence="10" id="KW-0694">RNA-binding</keyword>
<dbReference type="EMBL" id="APAU02000016">
    <property type="protein sequence ID" value="EUB61967.1"/>
    <property type="molecule type" value="Genomic_DNA"/>
</dbReference>
<keyword evidence="7" id="KW-0813">Transport</keyword>
<evidence type="ECO:0000256" key="15">
    <source>
        <dbReference type="ARBA" id="ARBA00023242"/>
    </source>
</evidence>
<dbReference type="SUPFAM" id="SSF56091">
    <property type="entry name" value="DNA ligase/mRNA capping enzyme, catalytic domain"/>
    <property type="match status" value="1"/>
</dbReference>
<evidence type="ECO:0000313" key="21">
    <source>
        <dbReference type="Proteomes" id="UP000019149"/>
    </source>
</evidence>
<evidence type="ECO:0000256" key="13">
    <source>
        <dbReference type="ARBA" id="ARBA00023136"/>
    </source>
</evidence>
<name>W6UUE4_ECHGR</name>
<dbReference type="AlphaFoldDB" id="W6UUE4"/>
<dbReference type="GO" id="GO:0003723">
    <property type="term" value="F:RNA binding"/>
    <property type="evidence" value="ECO:0007669"/>
    <property type="project" value="UniProtKB-KW"/>
</dbReference>
<evidence type="ECO:0000256" key="3">
    <source>
        <dbReference type="ARBA" id="ARBA00004141"/>
    </source>
</evidence>
<reference evidence="20 21" key="1">
    <citation type="journal article" date="2013" name="Nat. Genet.">
        <title>The genome of the hydatid tapeworm Echinococcus granulosus.</title>
        <authorList>
            <person name="Zheng H."/>
            <person name="Zhang W."/>
            <person name="Zhang L."/>
            <person name="Zhang Z."/>
            <person name="Li J."/>
            <person name="Lu G."/>
            <person name="Zhu Y."/>
            <person name="Wang Y."/>
            <person name="Huang Y."/>
            <person name="Liu J."/>
            <person name="Kang H."/>
            <person name="Chen J."/>
            <person name="Wang L."/>
            <person name="Chen A."/>
            <person name="Yu S."/>
            <person name="Gao Z."/>
            <person name="Jin L."/>
            <person name="Gu W."/>
            <person name="Wang Z."/>
            <person name="Zhao L."/>
            <person name="Shi B."/>
            <person name="Wen H."/>
            <person name="Lin R."/>
            <person name="Jones M.K."/>
            <person name="Brejova B."/>
            <person name="Vinar T."/>
            <person name="Zhao G."/>
            <person name="McManus D.P."/>
            <person name="Chen Z."/>
            <person name="Zhou Y."/>
            <person name="Wang S."/>
        </authorList>
    </citation>
    <scope>NUCLEOTIDE SEQUENCE [LARGE SCALE GENOMIC DNA]</scope>
</reference>
<dbReference type="GO" id="GO:0005634">
    <property type="term" value="C:nucleus"/>
    <property type="evidence" value="ECO:0007669"/>
    <property type="project" value="UniProtKB-SubCell"/>
</dbReference>
<evidence type="ECO:0000256" key="2">
    <source>
        <dbReference type="ARBA" id="ARBA00004123"/>
    </source>
</evidence>
<dbReference type="Gene3D" id="3.30.470.30">
    <property type="entry name" value="DNA ligase/mRNA capping enzyme"/>
    <property type="match status" value="1"/>
</dbReference>
<dbReference type="OrthoDB" id="10003593at2759"/>
<dbReference type="InterPro" id="IPR003930">
    <property type="entry name" value="K_chnl_Ca-activ_BK_bsu"/>
</dbReference>
<comment type="subcellular location">
    <subcellularLocation>
        <location evidence="4">Cytoplasm</location>
    </subcellularLocation>
    <subcellularLocation>
        <location evidence="3">Membrane</location>
        <topology evidence="3">Multi-pass membrane protein</topology>
    </subcellularLocation>
    <subcellularLocation>
        <location evidence="2">Nucleus</location>
    </subcellularLocation>
</comment>
<comment type="caution">
    <text evidence="20">The sequence shown here is derived from an EMBL/GenBank/DDBJ whole genome shotgun (WGS) entry which is preliminary data.</text>
</comment>
<feature type="domain" description="Snurportin-1 m3G cap-binding" evidence="19">
    <location>
        <begin position="191"/>
        <end position="307"/>
    </location>
</feature>